<accession>A0A6C0CQ97</accession>
<name>A0A6C0CQ97_9ZZZZ</name>
<proteinExistence type="predicted"/>
<keyword evidence="1" id="KW-1133">Transmembrane helix</keyword>
<organism evidence="2">
    <name type="scientific">viral metagenome</name>
    <dbReference type="NCBI Taxonomy" id="1070528"/>
    <lineage>
        <taxon>unclassified sequences</taxon>
        <taxon>metagenomes</taxon>
        <taxon>organismal metagenomes</taxon>
    </lineage>
</organism>
<dbReference type="AlphaFoldDB" id="A0A6C0CQ97"/>
<feature type="transmembrane region" description="Helical" evidence="1">
    <location>
        <begin position="42"/>
        <end position="64"/>
    </location>
</feature>
<dbReference type="EMBL" id="MN739468">
    <property type="protein sequence ID" value="QHT06387.1"/>
    <property type="molecule type" value="Genomic_DNA"/>
</dbReference>
<sequence>MVNRINIAQVILNNRLPPELNRIINDYSLTKKPIIIPDKNSYIIENIISLALLIGIVYMIIYNIDITPYIDIAFNILWQFVKCITLLSFAIATIINHKKNINNN</sequence>
<evidence type="ECO:0000313" key="2">
    <source>
        <dbReference type="EMBL" id="QHT06387.1"/>
    </source>
</evidence>
<reference evidence="2" key="1">
    <citation type="journal article" date="2020" name="Nature">
        <title>Giant virus diversity and host interactions through global metagenomics.</title>
        <authorList>
            <person name="Schulz F."/>
            <person name="Roux S."/>
            <person name="Paez-Espino D."/>
            <person name="Jungbluth S."/>
            <person name="Walsh D.A."/>
            <person name="Denef V.J."/>
            <person name="McMahon K.D."/>
            <person name="Konstantinidis K.T."/>
            <person name="Eloe-Fadrosh E.A."/>
            <person name="Kyrpides N.C."/>
            <person name="Woyke T."/>
        </authorList>
    </citation>
    <scope>NUCLEOTIDE SEQUENCE</scope>
    <source>
        <strain evidence="2">GVMAG-M-3300021425-30</strain>
    </source>
</reference>
<evidence type="ECO:0000256" key="1">
    <source>
        <dbReference type="SAM" id="Phobius"/>
    </source>
</evidence>
<keyword evidence="1" id="KW-0812">Transmembrane</keyword>
<feature type="transmembrane region" description="Helical" evidence="1">
    <location>
        <begin position="76"/>
        <end position="95"/>
    </location>
</feature>
<protein>
    <submittedName>
        <fullName evidence="2">Uncharacterized protein</fullName>
    </submittedName>
</protein>
<keyword evidence="1" id="KW-0472">Membrane</keyword>